<evidence type="ECO:0000313" key="10">
    <source>
        <dbReference type="Proteomes" id="UP001163152"/>
    </source>
</evidence>
<evidence type="ECO:0000256" key="6">
    <source>
        <dbReference type="ARBA" id="ARBA00023136"/>
    </source>
</evidence>
<proteinExistence type="inferred from homology"/>
<dbReference type="InterPro" id="IPR000515">
    <property type="entry name" value="MetI-like"/>
</dbReference>
<keyword evidence="5 7" id="KW-1133">Transmembrane helix</keyword>
<feature type="transmembrane region" description="Helical" evidence="7">
    <location>
        <begin position="217"/>
        <end position="236"/>
    </location>
</feature>
<dbReference type="AlphaFoldDB" id="A0A9E8ZDZ4"/>
<dbReference type="PROSITE" id="PS50928">
    <property type="entry name" value="ABC_TM1"/>
    <property type="match status" value="2"/>
</dbReference>
<keyword evidence="3" id="KW-1003">Cell membrane</keyword>
<accession>A0A9E8ZDZ4</accession>
<dbReference type="GO" id="GO:0005886">
    <property type="term" value="C:plasma membrane"/>
    <property type="evidence" value="ECO:0007669"/>
    <property type="project" value="UniProtKB-SubCell"/>
</dbReference>
<feature type="transmembrane region" description="Helical" evidence="7">
    <location>
        <begin position="50"/>
        <end position="71"/>
    </location>
</feature>
<comment type="similarity">
    <text evidence="7">Belongs to the binding-protein-dependent transport system permease family.</text>
</comment>
<organism evidence="9 10">
    <name type="scientific">Thermocoleostomius sinensis A174</name>
    <dbReference type="NCBI Taxonomy" id="2016057"/>
    <lineage>
        <taxon>Bacteria</taxon>
        <taxon>Bacillati</taxon>
        <taxon>Cyanobacteriota</taxon>
        <taxon>Cyanophyceae</taxon>
        <taxon>Oculatellales</taxon>
        <taxon>Oculatellaceae</taxon>
        <taxon>Thermocoleostomius</taxon>
    </lineage>
</organism>
<reference evidence="9" key="1">
    <citation type="submission" date="2022-12" db="EMBL/GenBank/DDBJ databases">
        <title>Polyphasic identification of a Novel Hot-Spring Cyanobacterium Ocullathermofonsia sinensis gen nov. sp. nov. and Genomic Insights on its Adaptations to the Thermal Habitat.</title>
        <authorList>
            <person name="Daroch M."/>
            <person name="Tang J."/>
            <person name="Jiang Y."/>
        </authorList>
    </citation>
    <scope>NUCLEOTIDE SEQUENCE</scope>
    <source>
        <strain evidence="9">PKUAC-SCTA174</strain>
    </source>
</reference>
<feature type="transmembrane region" description="Helical" evidence="7">
    <location>
        <begin position="371"/>
        <end position="390"/>
    </location>
</feature>
<feature type="transmembrane region" description="Helical" evidence="7">
    <location>
        <begin position="16"/>
        <end position="38"/>
    </location>
</feature>
<sequence length="575" mass="63591">MTVRSSLPPRPWFPPVLRWGLVGIAAIGLSLWTTGVFQQEVLNPRGLPQLARFFAAALQPDFSADFLYLTWTATQITLAYAVCGTTLSIGFGLIGGLLCCEIWWLAWFPHHAFPRNLRTLLRAGLAVPRAIHELIWGLFFVNIFGLDPLVGILAIAVPYSAIVAKVFSDLLDETPRQPLITLLNSGVAPPIAFLYTLLPQAFLNLLSYSFYRFECSIRSAAVLGIIGAGGLGYQILLSLQSLRYEQLWTLFLALFLLTGSVDLTSALLRQRLGSPSRLDLNWRRQAVSQSPTPPFSNQQVSQFWWQHRPTIAILMSLWFIPFCFWTVQADFSKLWSRRTLTLLQDIGQSVWPPIVSPDQFGLLLKLSGQTIAMSILAIALAGLGGIVLSFPAAHNFLLPGSFLSHSRQHWFHRSLAWVGYVATRSLLLIARAIPAPIWALVVLFVVFPGTLPGAIALGLHNMGILGRLMAEVNENLNQRPLVALKSQGAPASLVFLYGVLPLTLTRFLAYILYRWEVCTRETVIVGLVGAGGLGRLLTEQLSSFAYQQVLVTLGCFVLLTFAVDWVSGAARRSLR</sequence>
<keyword evidence="10" id="KW-1185">Reference proteome</keyword>
<dbReference type="InterPro" id="IPR035906">
    <property type="entry name" value="MetI-like_sf"/>
</dbReference>
<evidence type="ECO:0000256" key="1">
    <source>
        <dbReference type="ARBA" id="ARBA00004651"/>
    </source>
</evidence>
<dbReference type="GO" id="GO:0055085">
    <property type="term" value="P:transmembrane transport"/>
    <property type="evidence" value="ECO:0007669"/>
    <property type="project" value="InterPro"/>
</dbReference>
<protein>
    <submittedName>
        <fullName evidence="9">ABC transporter permease subunit</fullName>
    </submittedName>
</protein>
<evidence type="ECO:0000259" key="8">
    <source>
        <dbReference type="PROSITE" id="PS50928"/>
    </source>
</evidence>
<dbReference type="KEGG" id="tsin:OXH18_23770"/>
<dbReference type="Pfam" id="PF00528">
    <property type="entry name" value="BPD_transp_1"/>
    <property type="match status" value="2"/>
</dbReference>
<evidence type="ECO:0000256" key="2">
    <source>
        <dbReference type="ARBA" id="ARBA00022448"/>
    </source>
</evidence>
<name>A0A9E8ZDZ4_9CYAN</name>
<feature type="transmembrane region" description="Helical" evidence="7">
    <location>
        <begin position="77"/>
        <end position="108"/>
    </location>
</feature>
<dbReference type="RefSeq" id="WP_268610001.1">
    <property type="nucleotide sequence ID" value="NZ_CP113797.1"/>
</dbReference>
<feature type="transmembrane region" description="Helical" evidence="7">
    <location>
        <begin position="410"/>
        <end position="430"/>
    </location>
</feature>
<dbReference type="Proteomes" id="UP001163152">
    <property type="component" value="Chromosome"/>
</dbReference>
<evidence type="ECO:0000256" key="4">
    <source>
        <dbReference type="ARBA" id="ARBA00022692"/>
    </source>
</evidence>
<dbReference type="EMBL" id="CP113797">
    <property type="protein sequence ID" value="WAL60149.1"/>
    <property type="molecule type" value="Genomic_DNA"/>
</dbReference>
<dbReference type="Gene3D" id="1.10.3720.10">
    <property type="entry name" value="MetI-like"/>
    <property type="match status" value="2"/>
</dbReference>
<evidence type="ECO:0000313" key="9">
    <source>
        <dbReference type="EMBL" id="WAL60149.1"/>
    </source>
</evidence>
<evidence type="ECO:0000256" key="5">
    <source>
        <dbReference type="ARBA" id="ARBA00022989"/>
    </source>
</evidence>
<gene>
    <name evidence="9" type="ORF">OXH18_23770</name>
</gene>
<feature type="transmembrane region" description="Helical" evidence="7">
    <location>
        <begin position="544"/>
        <end position="566"/>
    </location>
</feature>
<evidence type="ECO:0000256" key="3">
    <source>
        <dbReference type="ARBA" id="ARBA00022475"/>
    </source>
</evidence>
<evidence type="ECO:0000256" key="7">
    <source>
        <dbReference type="RuleBase" id="RU363032"/>
    </source>
</evidence>
<feature type="transmembrane region" description="Helical" evidence="7">
    <location>
        <begin position="248"/>
        <end position="268"/>
    </location>
</feature>
<keyword evidence="2 7" id="KW-0813">Transport</keyword>
<dbReference type="PANTHER" id="PTHR30043:SF1">
    <property type="entry name" value="ABC TRANSPORT SYSTEM PERMEASE PROTEIN P69"/>
    <property type="match status" value="1"/>
</dbReference>
<keyword evidence="4 7" id="KW-0812">Transmembrane</keyword>
<feature type="transmembrane region" description="Helical" evidence="7">
    <location>
        <begin position="494"/>
        <end position="513"/>
    </location>
</feature>
<feature type="transmembrane region" description="Helical" evidence="7">
    <location>
        <begin position="179"/>
        <end position="197"/>
    </location>
</feature>
<feature type="domain" description="ABC transmembrane type-1" evidence="8">
    <location>
        <begin position="74"/>
        <end position="269"/>
    </location>
</feature>
<dbReference type="PANTHER" id="PTHR30043">
    <property type="entry name" value="PHOSPHONATES TRANSPORT SYSTEM PERMEASE PROTEIN"/>
    <property type="match status" value="1"/>
</dbReference>
<keyword evidence="6 7" id="KW-0472">Membrane</keyword>
<dbReference type="SUPFAM" id="SSF161098">
    <property type="entry name" value="MetI-like"/>
    <property type="match status" value="2"/>
</dbReference>
<comment type="subcellular location">
    <subcellularLocation>
        <location evidence="1 7">Cell membrane</location>
        <topology evidence="1 7">Multi-pass membrane protein</topology>
    </subcellularLocation>
</comment>
<feature type="domain" description="ABC transmembrane type-1" evidence="8">
    <location>
        <begin position="367"/>
        <end position="567"/>
    </location>
</feature>
<feature type="transmembrane region" description="Helical" evidence="7">
    <location>
        <begin position="310"/>
        <end position="327"/>
    </location>
</feature>
<feature type="transmembrane region" description="Helical" evidence="7">
    <location>
        <begin position="437"/>
        <end position="459"/>
    </location>
</feature>